<dbReference type="InterPro" id="IPR012462">
    <property type="entry name" value="UFSP1/2_DUB_cat"/>
</dbReference>
<feature type="region of interest" description="Disordered" evidence="2">
    <location>
        <begin position="1"/>
        <end position="22"/>
    </location>
</feature>
<keyword evidence="5" id="KW-1185">Reference proteome</keyword>
<dbReference type="STRING" id="946362.F2TXZ3"/>
<dbReference type="GO" id="GO:0071567">
    <property type="term" value="F:deUFMylase activity"/>
    <property type="evidence" value="ECO:0007669"/>
    <property type="project" value="TreeGrafter"/>
</dbReference>
<dbReference type="OrthoDB" id="417506at2759"/>
<evidence type="ECO:0000256" key="2">
    <source>
        <dbReference type="SAM" id="MobiDB-lite"/>
    </source>
</evidence>
<dbReference type="RefSeq" id="XP_004998427.1">
    <property type="nucleotide sequence ID" value="XM_004998370.1"/>
</dbReference>
<evidence type="ECO:0000313" key="5">
    <source>
        <dbReference type="Proteomes" id="UP000007799"/>
    </source>
</evidence>
<evidence type="ECO:0000256" key="1">
    <source>
        <dbReference type="ARBA" id="ARBA00022801"/>
    </source>
</evidence>
<dbReference type="Gene3D" id="3.90.70.130">
    <property type="match status" value="1"/>
</dbReference>
<dbReference type="AlphaFoldDB" id="F2TXZ3"/>
<gene>
    <name evidence="4" type="ORF">PTSG_00954</name>
</gene>
<feature type="compositionally biased region" description="Basic and acidic residues" evidence="2">
    <location>
        <begin position="272"/>
        <end position="283"/>
    </location>
</feature>
<dbReference type="Pfam" id="PF07910">
    <property type="entry name" value="Peptidase_C78"/>
    <property type="match status" value="1"/>
</dbReference>
<dbReference type="MEROPS" id="C78.001"/>
<accession>F2TXZ3</accession>
<evidence type="ECO:0000259" key="3">
    <source>
        <dbReference type="Pfam" id="PF07910"/>
    </source>
</evidence>
<sequence length="332" mass="36103">MTMEARDAGGDDGATAAQQSQAAPRLLLRVTAEQLRRASGRLNGSGGDGNFVGFQGAVDYWHYHIDDTRDAGWGCGYRTLQSLVSWLNIQGHCQRTPPTIPQIQDTLVSEGEKPPAFRGSREWIGTVEAGRVLQAWCDVDFRIIELPSGKEAWSQAFIDKLEHHFQHVGSPIMCGGTRDNMSRAILGVESGDDVMQDTRLLIMDPHFIRGEEDERRMCTCVDAALSHLFKKRWLSWRPLSSFEAGSHYNLCCPIPSRQQQQQQQLGVSSTARSHDHAATHDSSDDGGGDAGPFGIVVVASGEDAAADKPPPPSSSSSSAPFGIQVVESGFAQ</sequence>
<dbReference type="Proteomes" id="UP000007799">
    <property type="component" value="Unassembled WGS sequence"/>
</dbReference>
<protein>
    <recommendedName>
        <fullName evidence="3">UFSP1/2/DUB catalytic domain-containing protein</fullName>
    </recommendedName>
</protein>
<name>F2TXZ3_SALR5</name>
<proteinExistence type="predicted"/>
<feature type="region of interest" description="Disordered" evidence="2">
    <location>
        <begin position="259"/>
        <end position="332"/>
    </location>
</feature>
<keyword evidence="1" id="KW-0378">Hydrolase</keyword>
<feature type="domain" description="UFSP1/2/DUB catalytic" evidence="3">
    <location>
        <begin position="54"/>
        <end position="251"/>
    </location>
</feature>
<dbReference type="GeneID" id="16079021"/>
<dbReference type="KEGG" id="sre:PTSG_00954"/>
<dbReference type="eggNOG" id="KOG2433">
    <property type="taxonomic scope" value="Eukaryota"/>
</dbReference>
<evidence type="ECO:0000313" key="4">
    <source>
        <dbReference type="EMBL" id="EGD76252.1"/>
    </source>
</evidence>
<reference evidence="4" key="1">
    <citation type="submission" date="2009-08" db="EMBL/GenBank/DDBJ databases">
        <title>Annotation of Salpingoeca rosetta.</title>
        <authorList>
            <consortium name="The Broad Institute Genome Sequencing Platform"/>
            <person name="Russ C."/>
            <person name="Cuomo C."/>
            <person name="Burger G."/>
            <person name="Gray M.W."/>
            <person name="Holland P.W.H."/>
            <person name="King N."/>
            <person name="Lang F.B.F."/>
            <person name="Roger A.J."/>
            <person name="Ruiz-Trillo I."/>
            <person name="Young S.K."/>
            <person name="Zeng Q."/>
            <person name="Gargeya S."/>
            <person name="Alvarado L."/>
            <person name="Berlin A."/>
            <person name="Chapman S.B."/>
            <person name="Chen Z."/>
            <person name="Freedman E."/>
            <person name="Gellesch M."/>
            <person name="Goldberg J."/>
            <person name="Griggs A."/>
            <person name="Gujja S."/>
            <person name="Heilman E."/>
            <person name="Heiman D."/>
            <person name="Howarth C."/>
            <person name="Mehta T."/>
            <person name="Neiman D."/>
            <person name="Pearson M."/>
            <person name="Roberts A."/>
            <person name="Saif S."/>
            <person name="Shea T."/>
            <person name="Shenoy N."/>
            <person name="Sisk P."/>
            <person name="Stolte C."/>
            <person name="Sykes S."/>
            <person name="White J."/>
            <person name="Yandava C."/>
            <person name="Haas B."/>
            <person name="Nusbaum C."/>
            <person name="Birren B."/>
        </authorList>
    </citation>
    <scope>NUCLEOTIDE SEQUENCE [LARGE SCALE GENOMIC DNA]</scope>
    <source>
        <strain evidence="4">ATCC 50818</strain>
    </source>
</reference>
<feature type="compositionally biased region" description="Low complexity" evidence="2">
    <location>
        <begin position="259"/>
        <end position="271"/>
    </location>
</feature>
<dbReference type="InParanoid" id="F2TXZ3"/>
<dbReference type="EMBL" id="GL832956">
    <property type="protein sequence ID" value="EGD76252.1"/>
    <property type="molecule type" value="Genomic_DNA"/>
</dbReference>
<dbReference type="PANTHER" id="PTHR48153">
    <property type="entry name" value="UFM1-SPECIFIC PROTEASE 2"/>
    <property type="match status" value="1"/>
</dbReference>
<dbReference type="PANTHER" id="PTHR48153:SF3">
    <property type="entry name" value="INACTIVE UFM1-SPECIFIC PROTEASE 1"/>
    <property type="match status" value="1"/>
</dbReference>
<organism evidence="5">
    <name type="scientific">Salpingoeca rosetta (strain ATCC 50818 / BSB-021)</name>
    <dbReference type="NCBI Taxonomy" id="946362"/>
    <lineage>
        <taxon>Eukaryota</taxon>
        <taxon>Choanoflagellata</taxon>
        <taxon>Craspedida</taxon>
        <taxon>Salpingoecidae</taxon>
        <taxon>Salpingoeca</taxon>
    </lineage>
</organism>
<feature type="compositionally biased region" description="Low complexity" evidence="2">
    <location>
        <begin position="13"/>
        <end position="22"/>
    </location>
</feature>